<evidence type="ECO:0000256" key="6">
    <source>
        <dbReference type="ARBA" id="ARBA00022840"/>
    </source>
</evidence>
<evidence type="ECO:0000256" key="4">
    <source>
        <dbReference type="ARBA" id="ARBA00022741"/>
    </source>
</evidence>
<dbReference type="GO" id="GO:0004017">
    <property type="term" value="F:AMP kinase activity"/>
    <property type="evidence" value="ECO:0007669"/>
    <property type="project" value="InterPro"/>
</dbReference>
<keyword evidence="1" id="KW-0690">Ribosome biogenesis</keyword>
<feature type="region of interest" description="Disordered" evidence="7">
    <location>
        <begin position="1"/>
        <end position="25"/>
    </location>
</feature>
<evidence type="ECO:0000256" key="5">
    <source>
        <dbReference type="ARBA" id="ARBA00022777"/>
    </source>
</evidence>
<dbReference type="GO" id="GO:0005524">
    <property type="term" value="F:ATP binding"/>
    <property type="evidence" value="ECO:0007669"/>
    <property type="project" value="UniProtKB-KW"/>
</dbReference>
<keyword evidence="5" id="KW-0418">Kinase</keyword>
<evidence type="ECO:0000256" key="2">
    <source>
        <dbReference type="ARBA" id="ARBA00022552"/>
    </source>
</evidence>
<keyword evidence="2" id="KW-0698">rRNA processing</keyword>
<proteinExistence type="predicted"/>
<dbReference type="PANTHER" id="PTHR12595">
    <property type="entry name" value="POS9-ACTIVATING FACTOR FAP7-RELATED"/>
    <property type="match status" value="1"/>
</dbReference>
<dbReference type="SUPFAM" id="SSF52540">
    <property type="entry name" value="P-loop containing nucleoside triphosphate hydrolases"/>
    <property type="match status" value="1"/>
</dbReference>
<dbReference type="GO" id="GO:0005634">
    <property type="term" value="C:nucleus"/>
    <property type="evidence" value="ECO:0007669"/>
    <property type="project" value="TreeGrafter"/>
</dbReference>
<dbReference type="Gene3D" id="3.40.50.300">
    <property type="entry name" value="P-loop containing nucleotide triphosphate hydrolases"/>
    <property type="match status" value="1"/>
</dbReference>
<keyword evidence="4" id="KW-0547">Nucleotide-binding</keyword>
<protein>
    <submittedName>
        <fullName evidence="9">Adenylate kinase isoenzyme 6</fullName>
    </submittedName>
</protein>
<reference evidence="9" key="1">
    <citation type="submission" date="2022-11" db="UniProtKB">
        <authorList>
            <consortium name="WormBaseParasite"/>
        </authorList>
    </citation>
    <scope>IDENTIFICATION</scope>
</reference>
<dbReference type="Pfam" id="PF13238">
    <property type="entry name" value="AAA_18"/>
    <property type="match status" value="1"/>
</dbReference>
<dbReference type="InterPro" id="IPR027417">
    <property type="entry name" value="P-loop_NTPase"/>
</dbReference>
<evidence type="ECO:0000256" key="1">
    <source>
        <dbReference type="ARBA" id="ARBA00022517"/>
    </source>
</evidence>
<sequence>MGTPETRQRPNILITGSPGTGKTTLGQQLCGKEVREHELYSGYDEDLKCHILDEDKLLDHIEVSLMSTG</sequence>
<name>A0A914R9T8_PAREQ</name>
<dbReference type="GO" id="GO:0016887">
    <property type="term" value="F:ATP hydrolysis activity"/>
    <property type="evidence" value="ECO:0007669"/>
    <property type="project" value="InterPro"/>
</dbReference>
<organism evidence="8 9">
    <name type="scientific">Parascaris equorum</name>
    <name type="common">Equine roundworm</name>
    <dbReference type="NCBI Taxonomy" id="6256"/>
    <lineage>
        <taxon>Eukaryota</taxon>
        <taxon>Metazoa</taxon>
        <taxon>Ecdysozoa</taxon>
        <taxon>Nematoda</taxon>
        <taxon>Chromadorea</taxon>
        <taxon>Rhabditida</taxon>
        <taxon>Spirurina</taxon>
        <taxon>Ascaridomorpha</taxon>
        <taxon>Ascaridoidea</taxon>
        <taxon>Ascarididae</taxon>
        <taxon>Parascaris</taxon>
    </lineage>
</organism>
<dbReference type="AlphaFoldDB" id="A0A914R9T8"/>
<dbReference type="PANTHER" id="PTHR12595:SF0">
    <property type="entry name" value="ADENYLATE KINASE ISOENZYME 6"/>
    <property type="match status" value="1"/>
</dbReference>
<dbReference type="Proteomes" id="UP000887564">
    <property type="component" value="Unplaced"/>
</dbReference>
<keyword evidence="8" id="KW-1185">Reference proteome</keyword>
<evidence type="ECO:0000256" key="3">
    <source>
        <dbReference type="ARBA" id="ARBA00022679"/>
    </source>
</evidence>
<keyword evidence="3" id="KW-0808">Transferase</keyword>
<dbReference type="WBParaSite" id="PEQ_0000324401-mRNA-1">
    <property type="protein sequence ID" value="PEQ_0000324401-mRNA-1"/>
    <property type="gene ID" value="PEQ_0000324401"/>
</dbReference>
<dbReference type="InterPro" id="IPR020618">
    <property type="entry name" value="Adenyl_kinase_AK6"/>
</dbReference>
<dbReference type="GO" id="GO:0005737">
    <property type="term" value="C:cytoplasm"/>
    <property type="evidence" value="ECO:0007669"/>
    <property type="project" value="TreeGrafter"/>
</dbReference>
<accession>A0A914R9T8</accession>
<keyword evidence="6" id="KW-0067">ATP-binding</keyword>
<dbReference type="GO" id="GO:0006364">
    <property type="term" value="P:rRNA processing"/>
    <property type="evidence" value="ECO:0007669"/>
    <property type="project" value="UniProtKB-KW"/>
</dbReference>
<evidence type="ECO:0000313" key="9">
    <source>
        <dbReference type="WBParaSite" id="PEQ_0000324401-mRNA-1"/>
    </source>
</evidence>
<evidence type="ECO:0000313" key="8">
    <source>
        <dbReference type="Proteomes" id="UP000887564"/>
    </source>
</evidence>
<evidence type="ECO:0000256" key="7">
    <source>
        <dbReference type="SAM" id="MobiDB-lite"/>
    </source>
</evidence>